<keyword evidence="9" id="KW-0238">DNA-binding</keyword>
<feature type="transmembrane region" description="Helical" evidence="13">
    <location>
        <begin position="1186"/>
        <end position="1205"/>
    </location>
</feature>
<dbReference type="GO" id="GO:0016887">
    <property type="term" value="F:ATP hydrolysis activity"/>
    <property type="evidence" value="ECO:0007669"/>
    <property type="project" value="InterPro"/>
</dbReference>
<evidence type="ECO:0000259" key="15">
    <source>
        <dbReference type="PROSITE" id="PS51253"/>
    </source>
</evidence>
<dbReference type="PROSITE" id="PS51253">
    <property type="entry name" value="HTH_CENPB"/>
    <property type="match status" value="1"/>
</dbReference>
<dbReference type="Gene3D" id="3.40.50.300">
    <property type="entry name" value="P-loop containing nucleotide triphosphate hydrolases"/>
    <property type="match status" value="3"/>
</dbReference>
<feature type="region of interest" description="Disordered" evidence="12">
    <location>
        <begin position="834"/>
        <end position="862"/>
    </location>
</feature>
<dbReference type="SMART" id="SM00382">
    <property type="entry name" value="AAA"/>
    <property type="match status" value="2"/>
</dbReference>
<dbReference type="GO" id="GO:0016020">
    <property type="term" value="C:membrane"/>
    <property type="evidence" value="ECO:0007669"/>
    <property type="project" value="UniProtKB-SubCell"/>
</dbReference>
<keyword evidence="11" id="KW-0539">Nucleus</keyword>
<dbReference type="GO" id="GO:0005524">
    <property type="term" value="F:ATP binding"/>
    <property type="evidence" value="ECO:0007669"/>
    <property type="project" value="UniProtKB-KW"/>
</dbReference>
<feature type="compositionally biased region" description="Polar residues" evidence="12">
    <location>
        <begin position="35"/>
        <end position="59"/>
    </location>
</feature>
<dbReference type="InterPro" id="IPR010929">
    <property type="entry name" value="PDR_CDR_ABC"/>
</dbReference>
<dbReference type="GO" id="GO:0003677">
    <property type="term" value="F:DNA binding"/>
    <property type="evidence" value="ECO:0007669"/>
    <property type="project" value="UniProtKB-KW"/>
</dbReference>
<evidence type="ECO:0000256" key="8">
    <source>
        <dbReference type="ARBA" id="ARBA00022989"/>
    </source>
</evidence>
<dbReference type="Pfam" id="PF01061">
    <property type="entry name" value="ABC2_membrane"/>
    <property type="match status" value="2"/>
</dbReference>
<dbReference type="PANTHER" id="PTHR19241">
    <property type="entry name" value="ATP-BINDING CASSETTE TRANSPORTER"/>
    <property type="match status" value="1"/>
</dbReference>
<keyword evidence="17" id="KW-1185">Reference proteome</keyword>
<dbReference type="PROSITE" id="PS00211">
    <property type="entry name" value="ABC_TRANSPORTER_1"/>
    <property type="match status" value="1"/>
</dbReference>
<dbReference type="InterPro" id="IPR017871">
    <property type="entry name" value="ABC_transporter-like_CS"/>
</dbReference>
<comment type="subcellular location">
    <subcellularLocation>
        <location evidence="2">Membrane</location>
        <topology evidence="2">Multi-pass membrane protein</topology>
    </subcellularLocation>
    <subcellularLocation>
        <location evidence="1">Nucleus</location>
    </subcellularLocation>
</comment>
<dbReference type="InterPro" id="IPR007889">
    <property type="entry name" value="HTH_Psq"/>
</dbReference>
<keyword evidence="4" id="KW-0813">Transport</keyword>
<evidence type="ECO:0000256" key="4">
    <source>
        <dbReference type="ARBA" id="ARBA00022448"/>
    </source>
</evidence>
<dbReference type="InterPro" id="IPR004875">
    <property type="entry name" value="DDE_SF_endonuclease_dom"/>
</dbReference>
<dbReference type="CDD" id="cd03233">
    <property type="entry name" value="ABCG_PDR_domain1"/>
    <property type="match status" value="1"/>
</dbReference>
<feature type="transmembrane region" description="Helical" evidence="13">
    <location>
        <begin position="1449"/>
        <end position="1468"/>
    </location>
</feature>
<evidence type="ECO:0000259" key="14">
    <source>
        <dbReference type="PROSITE" id="PS50893"/>
    </source>
</evidence>
<evidence type="ECO:0000256" key="1">
    <source>
        <dbReference type="ARBA" id="ARBA00004123"/>
    </source>
</evidence>
<feature type="region of interest" description="Disordered" evidence="12">
    <location>
        <begin position="22"/>
        <end position="75"/>
    </location>
</feature>
<dbReference type="OrthoDB" id="245989at2759"/>
<dbReference type="InterPro" id="IPR027417">
    <property type="entry name" value="P-loop_NTPase"/>
</dbReference>
<dbReference type="Pfam" id="PF05225">
    <property type="entry name" value="HTH_psq"/>
    <property type="match status" value="1"/>
</dbReference>
<dbReference type="Pfam" id="PF03221">
    <property type="entry name" value="HTH_Tnp_Tc5"/>
    <property type="match status" value="1"/>
</dbReference>
<accession>A0A8H5Y331</accession>
<dbReference type="Pfam" id="PF03184">
    <property type="entry name" value="DDE_1"/>
    <property type="match status" value="1"/>
</dbReference>
<evidence type="ECO:0000256" key="3">
    <source>
        <dbReference type="ARBA" id="ARBA00006012"/>
    </source>
</evidence>
<keyword evidence="5 13" id="KW-0812">Transmembrane</keyword>
<dbReference type="InterPro" id="IPR003593">
    <property type="entry name" value="AAA+_ATPase"/>
</dbReference>
<dbReference type="GO" id="GO:0005634">
    <property type="term" value="C:nucleus"/>
    <property type="evidence" value="ECO:0007669"/>
    <property type="project" value="UniProtKB-SubCell"/>
</dbReference>
<comment type="caution">
    <text evidence="16">The sequence shown here is derived from an EMBL/GenBank/DDBJ whole genome shotgun (WGS) entry which is preliminary data.</text>
</comment>
<evidence type="ECO:0000256" key="5">
    <source>
        <dbReference type="ARBA" id="ARBA00022692"/>
    </source>
</evidence>
<dbReference type="GO" id="GO:0140359">
    <property type="term" value="F:ABC-type transporter activity"/>
    <property type="evidence" value="ECO:0007669"/>
    <property type="project" value="InterPro"/>
</dbReference>
<dbReference type="CDD" id="cd03232">
    <property type="entry name" value="ABCG_PDR_domain2"/>
    <property type="match status" value="1"/>
</dbReference>
<feature type="domain" description="ABC transporter" evidence="14">
    <location>
        <begin position="180"/>
        <end position="431"/>
    </location>
</feature>
<evidence type="ECO:0000313" key="17">
    <source>
        <dbReference type="Proteomes" id="UP000544331"/>
    </source>
</evidence>
<feature type="transmembrane region" description="Helical" evidence="13">
    <location>
        <begin position="1328"/>
        <end position="1355"/>
    </location>
</feature>
<feature type="domain" description="HTH CENPB-type" evidence="15">
    <location>
        <begin position="1502"/>
        <end position="1571"/>
    </location>
</feature>
<evidence type="ECO:0000256" key="2">
    <source>
        <dbReference type="ARBA" id="ARBA00004141"/>
    </source>
</evidence>
<dbReference type="EMBL" id="JAAOAN010000538">
    <property type="protein sequence ID" value="KAF5703900.1"/>
    <property type="molecule type" value="Genomic_DNA"/>
</dbReference>
<keyword evidence="10 13" id="KW-0472">Membrane</keyword>
<evidence type="ECO:0000256" key="12">
    <source>
        <dbReference type="SAM" id="MobiDB-lite"/>
    </source>
</evidence>
<name>A0A8H5Y331_9HYPO</name>
<feature type="transmembrane region" description="Helical" evidence="13">
    <location>
        <begin position="655"/>
        <end position="674"/>
    </location>
</feature>
<feature type="transmembrane region" description="Helical" evidence="13">
    <location>
        <begin position="1217"/>
        <end position="1237"/>
    </location>
</feature>
<evidence type="ECO:0000256" key="10">
    <source>
        <dbReference type="ARBA" id="ARBA00023136"/>
    </source>
</evidence>
<dbReference type="InterPro" id="IPR006600">
    <property type="entry name" value="HTH_CenpB_DNA-bd_dom"/>
</dbReference>
<keyword evidence="8 13" id="KW-1133">Transmembrane helix</keyword>
<sequence length="1762" mass="197903">MASSQADGDDIRLATLQVNVRHSEEILNDSDDASSHNSEGPSNSKEGESNSRSPNSKASISKARPGFHRTETRPVIEDNDKNEIFRIATALSGRHFVSTAGEGLSRVHTLITHDEDSPALDPESDEFSLEKWLQNFVKTLREQNITAKQTGVAFKDLNITGTGAAVQVQETVASILLAPLRPGEFYSFGKKEHKQILRNFDGLIKSGELLIVLGRPGSGCSTLLKSLCGELYGLSVDKKSIIHYDGIPQKLMKKEFKGEAIYNQEVDRHFPHLTVGQTLEFAASVRTPSHRINNMSRKDFVQYVAKVVMAAFGLSHTYNTKVGNDFIRGVSGGERKRVSLAEMVLSASPFSAWDNSTRGLDSATALKFVSALRMAANIGGRANAVAIYQASQAIYDLFDKATVLYEGRQIYFGPVEHAKDFFERQGWYCPPRQTTGDFLTSVTNPIERKARSGMENQVPRTPDEFEQYWRKSPEYYVLKQDIEAYGVEYMVERQGESIAQLREVKNREQSKQARPKSPYTLSILMQVNLCTKRAYQRIWNDLSATGTQCFVLFVMALIIGSIFYGTPDATAGFYAKGSVLFMAVLLNALTAISEISGLYAQRPIVEKHASFAFYHPACEAAAGIMADIPIKFASVTVVNIVLYFMAGLQREPGNFFLYFLITYISMFIMSAVFRTMAAITKTVSQAMALSGVMVLALVVYVGFTITPPEMKDWFSWIRWINPIYYAFEILVANEFHGRQFICSSIIPPYTPLVGNSWICAATGAVAGQDYVSGDAFIAEQYEYYYSNVWRNFGILWAFLIGFMVIYFVAIELNSSTSSTAEALVFRRGGVPAHLRAGQKQSPKDEETPVDSTNNGSANGGDVKAIEPQKDIFTWRNVIYNIEIKKEQRRLLDRVSGWVKPGTLTALMGVSGAGKTTLLDVLAQRVSMGVITGDMLVNGKPFDASFQRKTGYVQQQGIKKEKYEFVEEVIKMLNMKEYADAVVGVPGEGLNVEQRKLLTIGVELAAKPKLLLFLDEPTSGLDSQSSWAICSFLRKLANAGQAILCTVHQPSAILFQEFDRLLFLAKGGKTVYFGNIGYNSQTMLDYFESKGARKCGKEENPAEYLLEIGNSGSNSEGKDWHTVWEESEEHTAVETEIDRIHAEKQTEKVAGEDDPNSQAEFAMPFRYQVQQVTYRVFQQYWRMPSYVFAKFMLGIAAGLFIGFSFFNANDTLAGVQEVIFAVFLLTTIFSTLIQPLFITQRSLYEVRERPSKAYSWKAFIMANVIVEIPFQIVTGVFIYACFYYPVMGIQSSARQGLILLFVIQLFIYASTFAHMTIAAMPDAQTAASIVILLSLMSTIFSGVLQTPSALPGFWIFMYRVSPFTYWIGGIVSTALHGRQITCSEKETSEFNPPSGLTCGEYLERFLKEAPGTLQNPNATEQCRYCSVRTADQYLAAFQVYWSQRWRNYGIFWAYIGFNIIMAVVLYYVFRADPKLSLRRAAKIYEVNFSTLYRRNSGMQARSDCVPNNRKLSDLEEQIIVQYILDLDSRGFPSRHRDAEEMANRLLADRDASPVGKRWAINFIKRQPQLKTCFQRRYDYQRAKCEDSIAIRNWFRLVRNTIAKYGIRSDDIWNFDETGFMMGVISSSIVVTSSERHGNPKSVQPGIREWVTAIQAINAEGQAIDPFIVVAGQYHLANWYQESNLPATWAIATTQNGWTDNKTGLEWLKHFDRCTTNRSTGPYRLLIIDAHKSHLSVDFEIYCEENNIITLCIAASFFPPTSAS</sequence>
<protein>
    <submittedName>
        <fullName evidence="16">ABC-2 type transporter</fullName>
    </submittedName>
</protein>
<feature type="domain" description="ABC transporter" evidence="14">
    <location>
        <begin position="872"/>
        <end position="1090"/>
    </location>
</feature>
<dbReference type="Pfam" id="PF14510">
    <property type="entry name" value="ABC_trans_N"/>
    <property type="match status" value="1"/>
</dbReference>
<organism evidence="16 17">
    <name type="scientific">Fusarium mundagurra</name>
    <dbReference type="NCBI Taxonomy" id="1567541"/>
    <lineage>
        <taxon>Eukaryota</taxon>
        <taxon>Fungi</taxon>
        <taxon>Dikarya</taxon>
        <taxon>Ascomycota</taxon>
        <taxon>Pezizomycotina</taxon>
        <taxon>Sordariomycetes</taxon>
        <taxon>Hypocreomycetidae</taxon>
        <taxon>Hypocreales</taxon>
        <taxon>Nectriaceae</taxon>
        <taxon>Fusarium</taxon>
        <taxon>Fusarium fujikuroi species complex</taxon>
    </lineage>
</organism>
<proteinExistence type="inferred from homology"/>
<feature type="transmembrane region" description="Helical" evidence="13">
    <location>
        <begin position="788"/>
        <end position="809"/>
    </location>
</feature>
<comment type="similarity">
    <text evidence="3">Belongs to the ABC transporter superfamily. ABCG family. PDR (TC 3.A.1.205) subfamily.</text>
</comment>
<gene>
    <name evidence="16" type="ORF">FMUND_12797</name>
</gene>
<dbReference type="SUPFAM" id="SSF52540">
    <property type="entry name" value="P-loop containing nucleoside triphosphate hydrolases"/>
    <property type="match status" value="2"/>
</dbReference>
<evidence type="ECO:0000256" key="11">
    <source>
        <dbReference type="ARBA" id="ARBA00023242"/>
    </source>
</evidence>
<feature type="transmembrane region" description="Helical" evidence="13">
    <location>
        <begin position="542"/>
        <end position="565"/>
    </location>
</feature>
<dbReference type="Pfam" id="PF19055">
    <property type="entry name" value="ABC2_membrane_7"/>
    <property type="match status" value="1"/>
</dbReference>
<dbReference type="PROSITE" id="PS50893">
    <property type="entry name" value="ABC_TRANSPORTER_2"/>
    <property type="match status" value="2"/>
</dbReference>
<evidence type="ECO:0000256" key="6">
    <source>
        <dbReference type="ARBA" id="ARBA00022741"/>
    </source>
</evidence>
<feature type="transmembrane region" description="Helical" evidence="13">
    <location>
        <begin position="686"/>
        <end position="705"/>
    </location>
</feature>
<dbReference type="Pfam" id="PF06422">
    <property type="entry name" value="PDR_CDR"/>
    <property type="match status" value="2"/>
</dbReference>
<evidence type="ECO:0000256" key="7">
    <source>
        <dbReference type="ARBA" id="ARBA00022840"/>
    </source>
</evidence>
<feature type="transmembrane region" description="Helical" evidence="13">
    <location>
        <begin position="1296"/>
        <end position="1316"/>
    </location>
</feature>
<evidence type="ECO:0000313" key="16">
    <source>
        <dbReference type="EMBL" id="KAF5703900.1"/>
    </source>
</evidence>
<dbReference type="InterPro" id="IPR034001">
    <property type="entry name" value="ABCG_PDR_1"/>
</dbReference>
<dbReference type="InterPro" id="IPR029481">
    <property type="entry name" value="ABC_trans_N"/>
</dbReference>
<feature type="transmembrane region" description="Helical" evidence="13">
    <location>
        <begin position="571"/>
        <end position="592"/>
    </location>
</feature>
<keyword evidence="7" id="KW-0067">ATP-binding</keyword>
<evidence type="ECO:0000256" key="9">
    <source>
        <dbReference type="ARBA" id="ARBA00023125"/>
    </source>
</evidence>
<reference evidence="16 17" key="1">
    <citation type="submission" date="2020-05" db="EMBL/GenBank/DDBJ databases">
        <title>Identification and distribution of gene clusters putatively required for synthesis of sphingolipid metabolism inhibitors in phylogenetically diverse species of the filamentous fungus Fusarium.</title>
        <authorList>
            <person name="Kim H.-S."/>
            <person name="Busman M."/>
            <person name="Brown D.W."/>
            <person name="Divon H."/>
            <person name="Uhlig S."/>
            <person name="Proctor R.H."/>
        </authorList>
    </citation>
    <scope>NUCLEOTIDE SEQUENCE [LARGE SCALE GENOMIC DNA]</scope>
    <source>
        <strain evidence="16 17">NRRL 66235</strain>
    </source>
</reference>
<dbReference type="SMART" id="SM00674">
    <property type="entry name" value="CENPB"/>
    <property type="match status" value="1"/>
</dbReference>
<dbReference type="InterPro" id="IPR043926">
    <property type="entry name" value="ABCG_dom"/>
</dbReference>
<dbReference type="Proteomes" id="UP000544331">
    <property type="component" value="Unassembled WGS sequence"/>
</dbReference>
<feature type="transmembrane region" description="Helical" evidence="13">
    <location>
        <begin position="1258"/>
        <end position="1284"/>
    </location>
</feature>
<evidence type="ECO:0000256" key="13">
    <source>
        <dbReference type="SAM" id="Phobius"/>
    </source>
</evidence>
<dbReference type="InterPro" id="IPR034003">
    <property type="entry name" value="ABCG_PDR_2"/>
</dbReference>
<dbReference type="Pfam" id="PF00005">
    <property type="entry name" value="ABC_tran"/>
    <property type="match status" value="2"/>
</dbReference>
<dbReference type="InterPro" id="IPR003439">
    <property type="entry name" value="ABC_transporter-like_ATP-bd"/>
</dbReference>
<keyword evidence="6" id="KW-0547">Nucleotide-binding</keyword>
<dbReference type="InterPro" id="IPR013525">
    <property type="entry name" value="ABC2_TM"/>
</dbReference>